<dbReference type="InterPro" id="IPR000878">
    <property type="entry name" value="4pyrrol_Mease"/>
</dbReference>
<feature type="domain" description="Tetrapyrrole methylase" evidence="3">
    <location>
        <begin position="16"/>
        <end position="113"/>
    </location>
</feature>
<dbReference type="PANTHER" id="PTHR45790:SF3">
    <property type="entry name" value="S-ADENOSYL-L-METHIONINE-DEPENDENT UROPORPHYRINOGEN III METHYLTRANSFERASE, CHLOROPLASTIC"/>
    <property type="match status" value="1"/>
</dbReference>
<dbReference type="GO" id="GO:0004851">
    <property type="term" value="F:uroporphyrin-III C-methyltransferase activity"/>
    <property type="evidence" value="ECO:0007669"/>
    <property type="project" value="TreeGrafter"/>
</dbReference>
<evidence type="ECO:0000313" key="5">
    <source>
        <dbReference type="Proteomes" id="UP000774000"/>
    </source>
</evidence>
<dbReference type="Proteomes" id="UP000774000">
    <property type="component" value="Unassembled WGS sequence"/>
</dbReference>
<keyword evidence="1" id="KW-0627">Porphyrin biosynthesis</keyword>
<evidence type="ECO:0000256" key="2">
    <source>
        <dbReference type="SAM" id="Phobius"/>
    </source>
</evidence>
<protein>
    <submittedName>
        <fullName evidence="4">Siroheme synthase</fullName>
    </submittedName>
</protein>
<dbReference type="Gene3D" id="3.40.1010.10">
    <property type="entry name" value="Cobalt-precorrin-4 Transmethylase, Domain 1"/>
    <property type="match status" value="1"/>
</dbReference>
<accession>A0A938XXJ8</accession>
<dbReference type="EMBL" id="JAFBDQ010000009">
    <property type="protein sequence ID" value="MBM7557145.1"/>
    <property type="molecule type" value="Genomic_DNA"/>
</dbReference>
<dbReference type="RefSeq" id="WP_204701904.1">
    <property type="nucleotide sequence ID" value="NZ_JAFBDQ010000009.1"/>
</dbReference>
<dbReference type="Pfam" id="PF00590">
    <property type="entry name" value="TP_methylase"/>
    <property type="match status" value="1"/>
</dbReference>
<dbReference type="GO" id="GO:0019354">
    <property type="term" value="P:siroheme biosynthetic process"/>
    <property type="evidence" value="ECO:0007669"/>
    <property type="project" value="TreeGrafter"/>
</dbReference>
<evidence type="ECO:0000256" key="1">
    <source>
        <dbReference type="ARBA" id="ARBA00023244"/>
    </source>
</evidence>
<reference evidence="4" key="1">
    <citation type="submission" date="2021-01" db="EMBL/GenBank/DDBJ databases">
        <title>Genomic Encyclopedia of Type Strains, Phase IV (KMG-IV): sequencing the most valuable type-strain genomes for metagenomic binning, comparative biology and taxonomic classification.</title>
        <authorList>
            <person name="Goeker M."/>
        </authorList>
    </citation>
    <scope>NUCLEOTIDE SEQUENCE</scope>
    <source>
        <strain evidence="4">DSM 23230</strain>
    </source>
</reference>
<sequence length="149" mass="16765">MPGKVYLVRCNDEGQGLMTVKGQEVVEQSDVIVSDHVTNNNLLEYAKDEAEVVQIEDYNQFRINQLLITKAQKGKTVTRLKNGDPFVFVREGNEAQQLAEKNIEFEIISGANSLPIESNSLKFYISLISLDLELAITLLLLFVLSTEFL</sequence>
<proteinExistence type="predicted"/>
<comment type="caution">
    <text evidence="4">The sequence shown here is derived from an EMBL/GenBank/DDBJ whole genome shotgun (WGS) entry which is preliminary data.</text>
</comment>
<dbReference type="SUPFAM" id="SSF53790">
    <property type="entry name" value="Tetrapyrrole methylase"/>
    <property type="match status" value="1"/>
</dbReference>
<evidence type="ECO:0000313" key="4">
    <source>
        <dbReference type="EMBL" id="MBM7557145.1"/>
    </source>
</evidence>
<dbReference type="InterPro" id="IPR050161">
    <property type="entry name" value="Siro_Cobalamin_biosynth"/>
</dbReference>
<feature type="transmembrane region" description="Helical" evidence="2">
    <location>
        <begin position="123"/>
        <end position="144"/>
    </location>
</feature>
<dbReference type="AlphaFoldDB" id="A0A938XXJ8"/>
<keyword evidence="2" id="KW-0812">Transmembrane</keyword>
<dbReference type="InterPro" id="IPR014777">
    <property type="entry name" value="4pyrrole_Mease_sub1"/>
</dbReference>
<gene>
    <name evidence="4" type="ORF">JOC47_001999</name>
</gene>
<keyword evidence="2" id="KW-0472">Membrane</keyword>
<dbReference type="InterPro" id="IPR035996">
    <property type="entry name" value="4pyrrol_Methylase_sf"/>
</dbReference>
<keyword evidence="5" id="KW-1185">Reference proteome</keyword>
<dbReference type="PANTHER" id="PTHR45790">
    <property type="entry name" value="SIROHEME SYNTHASE-RELATED"/>
    <property type="match status" value="1"/>
</dbReference>
<name>A0A938XXJ8_9FIRM</name>
<organism evidence="4 5">
    <name type="scientific">Halanaerobacter jeridensis</name>
    <dbReference type="NCBI Taxonomy" id="706427"/>
    <lineage>
        <taxon>Bacteria</taxon>
        <taxon>Bacillati</taxon>
        <taxon>Bacillota</taxon>
        <taxon>Clostridia</taxon>
        <taxon>Halanaerobiales</taxon>
        <taxon>Halobacteroidaceae</taxon>
        <taxon>Halanaerobacter</taxon>
    </lineage>
</organism>
<keyword evidence="2" id="KW-1133">Transmembrane helix</keyword>
<evidence type="ECO:0000259" key="3">
    <source>
        <dbReference type="Pfam" id="PF00590"/>
    </source>
</evidence>